<reference evidence="2" key="1">
    <citation type="submission" date="2019-04" db="EMBL/GenBank/DDBJ databases">
        <title>Sequencing of skin fungus with MAO and IRED activity.</title>
        <authorList>
            <person name="Marsaioli A.J."/>
            <person name="Bonatto J.M.C."/>
            <person name="Reis Junior O."/>
        </authorList>
    </citation>
    <scope>NUCLEOTIDE SEQUENCE</scope>
    <source>
        <strain evidence="2">30M1</strain>
    </source>
</reference>
<evidence type="ECO:0000313" key="3">
    <source>
        <dbReference type="Proteomes" id="UP000801428"/>
    </source>
</evidence>
<proteinExistence type="predicted"/>
<accession>A0A9P4WDG0</accession>
<dbReference type="AlphaFoldDB" id="A0A9P4WDG0"/>
<comment type="caution">
    <text evidence="2">The sequence shown here is derived from an EMBL/GenBank/DDBJ whole genome shotgun (WGS) entry which is preliminary data.</text>
</comment>
<organism evidence="2 3">
    <name type="scientific">Curvularia kusanoi</name>
    <name type="common">Cochliobolus kusanoi</name>
    <dbReference type="NCBI Taxonomy" id="90978"/>
    <lineage>
        <taxon>Eukaryota</taxon>
        <taxon>Fungi</taxon>
        <taxon>Dikarya</taxon>
        <taxon>Ascomycota</taxon>
        <taxon>Pezizomycotina</taxon>
        <taxon>Dothideomycetes</taxon>
        <taxon>Pleosporomycetidae</taxon>
        <taxon>Pleosporales</taxon>
        <taxon>Pleosporineae</taxon>
        <taxon>Pleosporaceae</taxon>
        <taxon>Curvularia</taxon>
    </lineage>
</organism>
<evidence type="ECO:0000313" key="2">
    <source>
        <dbReference type="EMBL" id="KAF3007766.1"/>
    </source>
</evidence>
<feature type="compositionally biased region" description="Low complexity" evidence="1">
    <location>
        <begin position="39"/>
        <end position="51"/>
    </location>
</feature>
<sequence>MGLTQGPRYIPPQARTAKFGSSDLSSARTRSESPHETLSQRPSCSRSSESQNWRQLSRSWPGSPAPFLKQDTPPICSKPDQLKSNWRKSPVAPSAFQCWTIGQVAQLPDEHQIPASSIARTEARGDPWLHPVLITETGKTNGIKTVKVRVCTSMGGRGLEAKPEHLHKYFLKATRSRLTETSGDFHKETFVNCSPTAGSEFTIEAALLLPYRAARGRAAIEFNEAAMAEIANLRPQFDSAIRSASL</sequence>
<gene>
    <name evidence="2" type="ORF">E8E13_010176</name>
</gene>
<keyword evidence="3" id="KW-1185">Reference proteome</keyword>
<dbReference type="OrthoDB" id="3775889at2759"/>
<dbReference type="EMBL" id="SWKU01000004">
    <property type="protein sequence ID" value="KAF3007766.1"/>
    <property type="molecule type" value="Genomic_DNA"/>
</dbReference>
<name>A0A9P4WDG0_CURKU</name>
<protein>
    <submittedName>
        <fullName evidence="2">Uncharacterized protein</fullName>
    </submittedName>
</protein>
<dbReference type="Proteomes" id="UP000801428">
    <property type="component" value="Unassembled WGS sequence"/>
</dbReference>
<evidence type="ECO:0000256" key="1">
    <source>
        <dbReference type="SAM" id="MobiDB-lite"/>
    </source>
</evidence>
<feature type="region of interest" description="Disordered" evidence="1">
    <location>
        <begin position="1"/>
        <end position="87"/>
    </location>
</feature>